<gene>
    <name evidence="1" type="ORF">FKG94_02345</name>
</gene>
<dbReference type="SUPFAM" id="SSF54909">
    <property type="entry name" value="Dimeric alpha+beta barrel"/>
    <property type="match status" value="1"/>
</dbReference>
<dbReference type="GO" id="GO:0016491">
    <property type="term" value="F:oxidoreductase activity"/>
    <property type="evidence" value="ECO:0007669"/>
    <property type="project" value="InterPro"/>
</dbReference>
<dbReference type="AlphaFoldDB" id="A0A545U8H4"/>
<evidence type="ECO:0000313" key="2">
    <source>
        <dbReference type="Proteomes" id="UP000319732"/>
    </source>
</evidence>
<dbReference type="PANTHER" id="PTHR40260:SF2">
    <property type="entry name" value="BLR8190 PROTEIN"/>
    <property type="match status" value="1"/>
</dbReference>
<dbReference type="Proteomes" id="UP000319732">
    <property type="component" value="Unassembled WGS sequence"/>
</dbReference>
<dbReference type="InterPro" id="IPR009799">
    <property type="entry name" value="EthD_dom"/>
</dbReference>
<sequence length="108" mass="12161">MVRITTLYQNTEGAHFDFDYYVDTHLELIRQRMEGAGLVGMEVIKGMSNPDGSPAEHLCIFHIYFTTLEAGLRGIEQHGEEFAADIVNYTNIEPQVQIGAVVHRYTAS</sequence>
<dbReference type="Gene3D" id="3.30.70.100">
    <property type="match status" value="1"/>
</dbReference>
<evidence type="ECO:0000313" key="1">
    <source>
        <dbReference type="EMBL" id="TQV85703.1"/>
    </source>
</evidence>
<dbReference type="InterPro" id="IPR011008">
    <property type="entry name" value="Dimeric_a/b-barrel"/>
</dbReference>
<dbReference type="EMBL" id="VHSG01000003">
    <property type="protein sequence ID" value="TQV85703.1"/>
    <property type="molecule type" value="Genomic_DNA"/>
</dbReference>
<keyword evidence="2" id="KW-1185">Reference proteome</keyword>
<reference evidence="1 2" key="1">
    <citation type="submission" date="2019-06" db="EMBL/GenBank/DDBJ databases">
        <title>Whole genome sequence for Cellvibrionaceae sp. R142.</title>
        <authorList>
            <person name="Wang G."/>
        </authorList>
    </citation>
    <scope>NUCLEOTIDE SEQUENCE [LARGE SCALE GENOMIC DNA]</scope>
    <source>
        <strain evidence="1 2">R142</strain>
    </source>
</reference>
<comment type="caution">
    <text evidence="1">The sequence shown here is derived from an EMBL/GenBank/DDBJ whole genome shotgun (WGS) entry which is preliminary data.</text>
</comment>
<protein>
    <submittedName>
        <fullName evidence="1">EthD family reductase</fullName>
    </submittedName>
</protein>
<organism evidence="1 2">
    <name type="scientific">Exilibacterium tricleocarpae</name>
    <dbReference type="NCBI Taxonomy" id="2591008"/>
    <lineage>
        <taxon>Bacteria</taxon>
        <taxon>Pseudomonadati</taxon>
        <taxon>Pseudomonadota</taxon>
        <taxon>Gammaproteobacteria</taxon>
        <taxon>Cellvibrionales</taxon>
        <taxon>Cellvibrionaceae</taxon>
        <taxon>Exilibacterium</taxon>
    </lineage>
</organism>
<proteinExistence type="predicted"/>
<name>A0A545U8H4_9GAMM</name>
<accession>A0A545U8H4</accession>
<dbReference type="PANTHER" id="PTHR40260">
    <property type="entry name" value="BLR8190 PROTEIN"/>
    <property type="match status" value="1"/>
</dbReference>
<dbReference type="NCBIfam" id="TIGR02118">
    <property type="entry name" value="EthD family reductase"/>
    <property type="match status" value="1"/>
</dbReference>